<evidence type="ECO:0000313" key="2">
    <source>
        <dbReference type="Proteomes" id="UP000003900"/>
    </source>
</evidence>
<keyword evidence="2" id="KW-1185">Reference proteome</keyword>
<dbReference type="PANTHER" id="PTHR10151">
    <property type="entry name" value="ECTONUCLEOTIDE PYROPHOSPHATASE/PHOSPHODIESTERASE"/>
    <property type="match status" value="1"/>
</dbReference>
<dbReference type="InterPro" id="IPR002591">
    <property type="entry name" value="Phosphodiest/P_Trfase"/>
</dbReference>
<protein>
    <submittedName>
        <fullName evidence="1">Type I phosphodiesterase/nucleotide pyrophosphatase</fullName>
    </submittedName>
</protein>
<dbReference type="Proteomes" id="UP000003900">
    <property type="component" value="Unassembled WGS sequence"/>
</dbReference>
<gene>
    <name evidence="1" type="ORF">PDENDC454_20185</name>
</gene>
<proteinExistence type="predicted"/>
<organism evidence="1 2">
    <name type="scientific">Paenibacillus dendritiformis C454</name>
    <dbReference type="NCBI Taxonomy" id="1131935"/>
    <lineage>
        <taxon>Bacteria</taxon>
        <taxon>Bacillati</taxon>
        <taxon>Bacillota</taxon>
        <taxon>Bacilli</taxon>
        <taxon>Bacillales</taxon>
        <taxon>Paenibacillaceae</taxon>
        <taxon>Paenibacillus</taxon>
    </lineage>
</organism>
<dbReference type="STRING" id="1131935.PDENDC454_20185"/>
<dbReference type="Pfam" id="PF01663">
    <property type="entry name" value="Phosphodiest"/>
    <property type="match status" value="1"/>
</dbReference>
<dbReference type="SUPFAM" id="SSF53649">
    <property type="entry name" value="Alkaline phosphatase-like"/>
    <property type="match status" value="1"/>
</dbReference>
<dbReference type="AlphaFoldDB" id="H3SKF3"/>
<dbReference type="InterPro" id="IPR017850">
    <property type="entry name" value="Alkaline_phosphatase_core_sf"/>
</dbReference>
<dbReference type="Gene3D" id="3.40.720.10">
    <property type="entry name" value="Alkaline Phosphatase, subunit A"/>
    <property type="match status" value="1"/>
</dbReference>
<dbReference type="PATRIC" id="fig|1131935.3.peg.4204"/>
<reference evidence="1 2" key="1">
    <citation type="journal article" date="2012" name="J. Bacteriol.">
        <title>Genome Sequence of the Pattern-Forming Social Bacterium Paenibacillus dendritiformis C454 Chiral Morphotype.</title>
        <authorList>
            <person name="Sirota-Madi A."/>
            <person name="Olender T."/>
            <person name="Helman Y."/>
            <person name="Brainis I."/>
            <person name="Finkelshtein A."/>
            <person name="Roth D."/>
            <person name="Hagai E."/>
            <person name="Leshkowitz D."/>
            <person name="Brodsky L."/>
            <person name="Galatenko V."/>
            <person name="Nikolaev V."/>
            <person name="Gutnick D.L."/>
            <person name="Lancet D."/>
            <person name="Ben-Jacob E."/>
        </authorList>
    </citation>
    <scope>NUCLEOTIDE SEQUENCE [LARGE SCALE GENOMIC DNA]</scope>
    <source>
        <strain evidence="1 2">C454</strain>
    </source>
</reference>
<dbReference type="RefSeq" id="WP_006678525.1">
    <property type="nucleotide sequence ID" value="NZ_AHKH01000070.1"/>
</dbReference>
<dbReference type="GO" id="GO:0016787">
    <property type="term" value="F:hydrolase activity"/>
    <property type="evidence" value="ECO:0007669"/>
    <property type="project" value="UniProtKB-ARBA"/>
</dbReference>
<sequence length="564" mass="62877">MPRRQGIRPVIADSPVSACHWLVAYFMYRWGDTFLRLKMRLFIVLLCILAVAPGCQKPDPKAKEDRIQLQSIQGTGSKKVIYLMIDSLMAQAIDRGIERNELPALQFLIKYGQYYKNMVSSFPTMSVTIDSSLLTGTYPDEHRIPGLTWYSASEKKVINYGTGPMEVLKHGVNPVLTDLLQHLNGSHLNPKVPTIYEDLARRGQTAGSINGLVFRGTKKHTLSIPAWVQRPASLPRQIEVSGPDLLALGAFSNPFEGKTDLRDGITRRIGLNNAYSVEAARYLISNNQLPDFLFVYLPDLDQKLHKNGPGERRGVQQVDRQLRSLLEEFGSMEDALRQAVFIIAGDSGMTSILPARDNPVIELPSILTNYRVLRPGEPVSDETDLILAVNETMAYIYTNGKDKPLRKVAEALSSDPRIDLIAWKDTGWVHAVPGNKRQEIRYRADGPLLDAYGQTWMIEGDAKVMDLQVDSSAKTVSYGQYPDGLRRLSAALHSHAGEFLVVTAKPGYELADRSSPTHKGGGGHGSMRSEESLVPLIICGTDRKPEHLRIIDLKPFLLELLTRR</sequence>
<dbReference type="PANTHER" id="PTHR10151:SF120">
    <property type="entry name" value="BIS(5'-ADENOSYL)-TRIPHOSPHATASE"/>
    <property type="match status" value="1"/>
</dbReference>
<accession>H3SKF3</accession>
<comment type="caution">
    <text evidence="1">The sequence shown here is derived from an EMBL/GenBank/DDBJ whole genome shotgun (WGS) entry which is preliminary data.</text>
</comment>
<evidence type="ECO:0000313" key="1">
    <source>
        <dbReference type="EMBL" id="EHQ60443.1"/>
    </source>
</evidence>
<dbReference type="EMBL" id="AHKH01000070">
    <property type="protein sequence ID" value="EHQ60443.1"/>
    <property type="molecule type" value="Genomic_DNA"/>
</dbReference>
<name>H3SKF3_9BACL</name>